<sequence>MPRSKPPAVSRAYRCQCGRPIFLRNTQCVNCGSQLGYDIERLTMVALRPGAAPELWHRVADATAASSGGDDNYWCCINRQSASACNWLIKANPQLASPVQPQRMICLSCSLTRGMFDITKARNQHYWRQLEGAKRRLLSQLLALRLPVQPKSESDDGVVFDMLEVTADGKPVMTGHHNGVITLNVAEADDVHRETIRASMHEPYRTLLGHFRHEIGHYYWDRLVRDEPARLADFRALFGDERQDYAKALERHYRQGPPVDWPVHYLTSYASTHPWEDWAETWAHYLHITDTIDTAASFGIDANQADTESEPFDARFLWRPDLSTAGDFLNLLNDWVRLTQVMNELTRSMGQTDCYPFVLPYRVVGKLQFIHEIVLSQRLRHEAPDAALDALPA</sequence>
<dbReference type="KEGG" id="rhy:RD110_18165"/>
<dbReference type="AlphaFoldDB" id="A0A1P8JYR2"/>
<dbReference type="EMBL" id="CP019236">
    <property type="protein sequence ID" value="APW38896.1"/>
    <property type="molecule type" value="Genomic_DNA"/>
</dbReference>
<dbReference type="InterPro" id="IPR031321">
    <property type="entry name" value="UCP012641"/>
</dbReference>
<evidence type="ECO:0000313" key="3">
    <source>
        <dbReference type="Proteomes" id="UP000186609"/>
    </source>
</evidence>
<dbReference type="PIRSF" id="PIRSF012641">
    <property type="entry name" value="UCP012641"/>
    <property type="match status" value="1"/>
</dbReference>
<proteinExistence type="predicted"/>
<protein>
    <recommendedName>
        <fullName evidence="1">Zinc-ribbon domain-containing protein</fullName>
    </recommendedName>
</protein>
<dbReference type="OrthoDB" id="256753at2"/>
<dbReference type="Pfam" id="PF15887">
    <property type="entry name" value="Peptidase_Mx"/>
    <property type="match status" value="1"/>
</dbReference>
<evidence type="ECO:0000259" key="1">
    <source>
        <dbReference type="Pfam" id="PF10005"/>
    </source>
</evidence>
<dbReference type="STRING" id="1842727.RD110_18165"/>
<dbReference type="InterPro" id="IPR011201">
    <property type="entry name" value="Zinc-ribbon_6_bact"/>
</dbReference>
<feature type="domain" description="Zinc-ribbon" evidence="1">
    <location>
        <begin position="13"/>
        <end position="119"/>
    </location>
</feature>
<organism evidence="2 3">
    <name type="scientific">Rhodoferax koreensis</name>
    <dbReference type="NCBI Taxonomy" id="1842727"/>
    <lineage>
        <taxon>Bacteria</taxon>
        <taxon>Pseudomonadati</taxon>
        <taxon>Pseudomonadota</taxon>
        <taxon>Betaproteobacteria</taxon>
        <taxon>Burkholderiales</taxon>
        <taxon>Comamonadaceae</taxon>
        <taxon>Rhodoferax</taxon>
    </lineage>
</organism>
<evidence type="ECO:0000313" key="2">
    <source>
        <dbReference type="EMBL" id="APW38896.1"/>
    </source>
</evidence>
<dbReference type="RefSeq" id="WP_076200862.1">
    <property type="nucleotide sequence ID" value="NZ_CP019236.1"/>
</dbReference>
<keyword evidence="3" id="KW-1185">Reference proteome</keyword>
<dbReference type="Pfam" id="PF10005">
    <property type="entry name" value="Zn_ribbon_DZR_6"/>
    <property type="match status" value="1"/>
</dbReference>
<dbReference type="Proteomes" id="UP000186609">
    <property type="component" value="Chromosome"/>
</dbReference>
<reference evidence="2 3" key="1">
    <citation type="submission" date="2017-01" db="EMBL/GenBank/DDBJ databases">
        <authorList>
            <person name="Mah S.A."/>
            <person name="Swanson W.J."/>
            <person name="Moy G.W."/>
            <person name="Vacquier V.D."/>
        </authorList>
    </citation>
    <scope>NUCLEOTIDE SEQUENCE [LARGE SCALE GENOMIC DNA]</scope>
    <source>
        <strain evidence="2 3">DCY110</strain>
    </source>
</reference>
<gene>
    <name evidence="2" type="ORF">RD110_18165</name>
</gene>
<name>A0A1P8JYR2_9BURK</name>
<accession>A0A1P8JYR2</accession>